<accession>A0A078I9K0</accession>
<dbReference type="EMBL" id="HG994365">
    <property type="protein sequence ID" value="CAF2078120.1"/>
    <property type="molecule type" value="Genomic_DNA"/>
</dbReference>
<reference evidence="2 3" key="1">
    <citation type="journal article" date="2014" name="Science">
        <title>Plant genetics. Early allopolyploid evolution in the post-Neolithic Brassica napus oilseed genome.</title>
        <authorList>
            <person name="Chalhoub B."/>
            <person name="Denoeud F."/>
            <person name="Liu S."/>
            <person name="Parkin I.A."/>
            <person name="Tang H."/>
            <person name="Wang X."/>
            <person name="Chiquet J."/>
            <person name="Belcram H."/>
            <person name="Tong C."/>
            <person name="Samans B."/>
            <person name="Correa M."/>
            <person name="Da Silva C."/>
            <person name="Just J."/>
            <person name="Falentin C."/>
            <person name="Koh C.S."/>
            <person name="Le Clainche I."/>
            <person name="Bernard M."/>
            <person name="Bento P."/>
            <person name="Noel B."/>
            <person name="Labadie K."/>
            <person name="Alberti A."/>
            <person name="Charles M."/>
            <person name="Arnaud D."/>
            <person name="Guo H."/>
            <person name="Daviaud C."/>
            <person name="Alamery S."/>
            <person name="Jabbari K."/>
            <person name="Zhao M."/>
            <person name="Edger P.P."/>
            <person name="Chelaifa H."/>
            <person name="Tack D."/>
            <person name="Lassalle G."/>
            <person name="Mestiri I."/>
            <person name="Schnel N."/>
            <person name="Le Paslier M.C."/>
            <person name="Fan G."/>
            <person name="Renault V."/>
            <person name="Bayer P.E."/>
            <person name="Golicz A.A."/>
            <person name="Manoli S."/>
            <person name="Lee T.H."/>
            <person name="Thi V.H."/>
            <person name="Chalabi S."/>
            <person name="Hu Q."/>
            <person name="Fan C."/>
            <person name="Tollenaere R."/>
            <person name="Lu Y."/>
            <person name="Battail C."/>
            <person name="Shen J."/>
            <person name="Sidebottom C.H."/>
            <person name="Wang X."/>
            <person name="Canaguier A."/>
            <person name="Chauveau A."/>
            <person name="Berard A."/>
            <person name="Deniot G."/>
            <person name="Guan M."/>
            <person name="Liu Z."/>
            <person name="Sun F."/>
            <person name="Lim Y.P."/>
            <person name="Lyons E."/>
            <person name="Town C.D."/>
            <person name="Bancroft I."/>
            <person name="Wang X."/>
            <person name="Meng J."/>
            <person name="Ma J."/>
            <person name="Pires J.C."/>
            <person name="King G.J."/>
            <person name="Brunel D."/>
            <person name="Delourme R."/>
            <person name="Renard M."/>
            <person name="Aury J.M."/>
            <person name="Adams K.L."/>
            <person name="Batley J."/>
            <person name="Snowdon R.J."/>
            <person name="Tost J."/>
            <person name="Edwards D."/>
            <person name="Zhou Y."/>
            <person name="Hua W."/>
            <person name="Sharpe A.G."/>
            <person name="Paterson A.H."/>
            <person name="Guan C."/>
            <person name="Wincker P."/>
        </authorList>
    </citation>
    <scope>NUCLEOTIDE SEQUENCE [LARGE SCALE GENOMIC DNA]</scope>
    <source>
        <strain evidence="3">cv. Darmor-bzh</strain>
    </source>
</reference>
<sequence>MQTGNLLFKPKETLKDKFGGNMLSQHQKRVAMILLPFHKHQRVDGAMESIGRVPRSEQTCLAASSFLRWDSCG</sequence>
<name>A0A078I9K0_BRANA</name>
<protein>
    <submittedName>
        <fullName evidence="1">(rape) hypothetical protein</fullName>
    </submittedName>
    <submittedName>
        <fullName evidence="2">BnaC01g35010D protein</fullName>
    </submittedName>
</protein>
<reference evidence="1" key="3">
    <citation type="submission" date="2021-01" db="EMBL/GenBank/DDBJ databases">
        <authorList>
            <consortium name="Genoscope - CEA"/>
            <person name="William W."/>
        </authorList>
    </citation>
    <scope>NUCLEOTIDE SEQUENCE</scope>
</reference>
<reference evidence="2" key="2">
    <citation type="submission" date="2014-06" db="EMBL/GenBank/DDBJ databases">
        <authorList>
            <person name="Genoscope - CEA"/>
        </authorList>
    </citation>
    <scope>NUCLEOTIDE SEQUENCE</scope>
</reference>
<evidence type="ECO:0000313" key="3">
    <source>
        <dbReference type="Proteomes" id="UP000028999"/>
    </source>
</evidence>
<dbReference type="Proteomes" id="UP001295469">
    <property type="component" value="Chromosome C01"/>
</dbReference>
<proteinExistence type="predicted"/>
<dbReference type="Proteomes" id="UP000028999">
    <property type="component" value="Unassembled WGS sequence"/>
</dbReference>
<keyword evidence="3" id="KW-1185">Reference proteome</keyword>
<dbReference type="EMBL" id="LK032648">
    <property type="protein sequence ID" value="CDY46054.1"/>
    <property type="molecule type" value="Genomic_DNA"/>
</dbReference>
<evidence type="ECO:0000313" key="2">
    <source>
        <dbReference type="EMBL" id="CDY46054.1"/>
    </source>
</evidence>
<gene>
    <name evidence="2" type="primary">BnaC01g35010D</name>
    <name evidence="1" type="ORF">DARMORV10_C01P46600.1</name>
    <name evidence="2" type="ORF">GSBRNA2T00083196001</name>
</gene>
<dbReference type="PaxDb" id="3708-A0A078I9K0"/>
<dbReference type="Gramene" id="CDY46054">
    <property type="protein sequence ID" value="CDY46054"/>
    <property type="gene ID" value="GSBRNA2T00083196001"/>
</dbReference>
<dbReference type="AlphaFoldDB" id="A0A078I9K0"/>
<organism evidence="2 3">
    <name type="scientific">Brassica napus</name>
    <name type="common">Rape</name>
    <dbReference type="NCBI Taxonomy" id="3708"/>
    <lineage>
        <taxon>Eukaryota</taxon>
        <taxon>Viridiplantae</taxon>
        <taxon>Streptophyta</taxon>
        <taxon>Embryophyta</taxon>
        <taxon>Tracheophyta</taxon>
        <taxon>Spermatophyta</taxon>
        <taxon>Magnoliopsida</taxon>
        <taxon>eudicotyledons</taxon>
        <taxon>Gunneridae</taxon>
        <taxon>Pentapetalae</taxon>
        <taxon>rosids</taxon>
        <taxon>malvids</taxon>
        <taxon>Brassicales</taxon>
        <taxon>Brassicaceae</taxon>
        <taxon>Brassiceae</taxon>
        <taxon>Brassica</taxon>
    </lineage>
</organism>
<evidence type="ECO:0000313" key="1">
    <source>
        <dbReference type="EMBL" id="CAF2078120.1"/>
    </source>
</evidence>